<dbReference type="Proteomes" id="UP000248214">
    <property type="component" value="Unassembled WGS sequence"/>
</dbReference>
<dbReference type="SUPFAM" id="SSF56524">
    <property type="entry name" value="Oxidoreductase molybdopterin-binding domain"/>
    <property type="match status" value="1"/>
</dbReference>
<dbReference type="OrthoDB" id="9778777at2"/>
<dbReference type="RefSeq" id="WP_110610605.1">
    <property type="nucleotide sequence ID" value="NZ_PDOD01000004.1"/>
</dbReference>
<keyword evidence="1" id="KW-1133">Transmembrane helix</keyword>
<keyword evidence="1" id="KW-0812">Transmembrane</keyword>
<dbReference type="Pfam" id="PF00174">
    <property type="entry name" value="Oxidored_molyb"/>
    <property type="match status" value="1"/>
</dbReference>
<feature type="transmembrane region" description="Helical" evidence="1">
    <location>
        <begin position="46"/>
        <end position="64"/>
    </location>
</feature>
<evidence type="ECO:0000313" key="4">
    <source>
        <dbReference type="Proteomes" id="UP000248214"/>
    </source>
</evidence>
<accession>A0A323THT4</accession>
<reference evidence="3 4" key="1">
    <citation type="submission" date="2017-10" db="EMBL/GenBank/DDBJ databases">
        <title>Bacillus sp. nov., a halophilic bacterium isolated from a Keqin Lake.</title>
        <authorList>
            <person name="Wang H."/>
        </authorList>
    </citation>
    <scope>NUCLEOTIDE SEQUENCE [LARGE SCALE GENOMIC DNA]</scope>
    <source>
        <strain evidence="3 4">KQ-12</strain>
    </source>
</reference>
<dbReference type="PANTHER" id="PTHR43032">
    <property type="entry name" value="PROTEIN-METHIONINE-SULFOXIDE REDUCTASE"/>
    <property type="match status" value="1"/>
</dbReference>
<evidence type="ECO:0000256" key="1">
    <source>
        <dbReference type="SAM" id="Phobius"/>
    </source>
</evidence>
<dbReference type="AlphaFoldDB" id="A0A323THT4"/>
<dbReference type="PANTHER" id="PTHR43032:SF4">
    <property type="entry name" value="OXIDOREDUCTASE MOLYBDOPTERIN-BINDING DOMAIN-CONTAINING PROTEIN"/>
    <property type="match status" value="1"/>
</dbReference>
<keyword evidence="4" id="KW-1185">Reference proteome</keyword>
<proteinExistence type="predicted"/>
<dbReference type="InterPro" id="IPR000572">
    <property type="entry name" value="OxRdtase_Mopterin-bd_dom"/>
</dbReference>
<keyword evidence="1" id="KW-0472">Membrane</keyword>
<evidence type="ECO:0000259" key="2">
    <source>
        <dbReference type="Pfam" id="PF00174"/>
    </source>
</evidence>
<organism evidence="3 4">
    <name type="scientific">Salipaludibacillus keqinensis</name>
    <dbReference type="NCBI Taxonomy" id="2045207"/>
    <lineage>
        <taxon>Bacteria</taxon>
        <taxon>Bacillati</taxon>
        <taxon>Bacillota</taxon>
        <taxon>Bacilli</taxon>
        <taxon>Bacillales</taxon>
        <taxon>Bacillaceae</taxon>
    </lineage>
</organism>
<feature type="transmembrane region" description="Helical" evidence="1">
    <location>
        <begin position="163"/>
        <end position="183"/>
    </location>
</feature>
<evidence type="ECO:0000313" key="3">
    <source>
        <dbReference type="EMBL" id="PYZ92193.1"/>
    </source>
</evidence>
<comment type="caution">
    <text evidence="3">The sequence shown here is derived from an EMBL/GenBank/DDBJ whole genome shotgun (WGS) entry which is preliminary data.</text>
</comment>
<feature type="transmembrane region" description="Helical" evidence="1">
    <location>
        <begin position="12"/>
        <end position="34"/>
    </location>
</feature>
<feature type="transmembrane region" description="Helical" evidence="1">
    <location>
        <begin position="105"/>
        <end position="126"/>
    </location>
</feature>
<feature type="transmembrane region" description="Helical" evidence="1">
    <location>
        <begin position="76"/>
        <end position="99"/>
    </location>
</feature>
<dbReference type="InterPro" id="IPR036374">
    <property type="entry name" value="OxRdtase_Mopterin-bd_sf"/>
</dbReference>
<dbReference type="EMBL" id="PDOD01000004">
    <property type="protein sequence ID" value="PYZ92193.1"/>
    <property type="molecule type" value="Genomic_DNA"/>
</dbReference>
<protein>
    <recommendedName>
        <fullName evidence="2">Oxidoreductase molybdopterin-binding domain-containing protein</fullName>
    </recommendedName>
</protein>
<dbReference type="Gene3D" id="3.90.420.10">
    <property type="entry name" value="Oxidoreductase, molybdopterin-binding domain"/>
    <property type="match status" value="1"/>
</dbReference>
<name>A0A323THT4_9BACI</name>
<sequence>MIKLNWIHHLHGLLFVLLFISGLSLYFSTTRTWFNELQFPLVSFHLWVSLFYGIIIVFSLRLVFQYMAKKPYIKFFNVWLNISFIVIWILSGLIMYFQGYLPTTIGNGAVTIHGWFTFLFIPWVLIHSAGHLIKIKIPWPPWWRGKAMLPSTVSENRLERRDFIRFTLLGVLFLFIGSGIKWIQPILNVAGDENKRRGYFRIYNVTSDYPRYEDSSWSFTVDGEVDESLTLTMNDLLRLPVISIVDDFHCVTGWSVRNVEMKGVLVKDLFEKHNLTPRTAFATAYSGDQVYYDSFTLPQLIDEGAMLVFEFDGQELVNPQGYPCRLFHPGMYGYKSVKWIERLEFTTERRRGYWQVMGDYDLDGYL</sequence>
<feature type="domain" description="Oxidoreductase molybdopterin-binding" evidence="2">
    <location>
        <begin position="209"/>
        <end position="354"/>
    </location>
</feature>
<gene>
    <name evidence="3" type="ORF">CR194_15235</name>
</gene>